<evidence type="ECO:0000313" key="1">
    <source>
        <dbReference type="EMBL" id="ESA01700.1"/>
    </source>
</evidence>
<dbReference type="InterPro" id="IPR011043">
    <property type="entry name" value="Gal_Oxase/kelch_b-propeller"/>
</dbReference>
<dbReference type="EMBL" id="KI296271">
    <property type="protein sequence ID" value="ESA01700.1"/>
    <property type="molecule type" value="Genomic_DNA"/>
</dbReference>
<dbReference type="HOGENOM" id="CLU_1143052_0_0_1"/>
<dbReference type="VEuPathDB" id="FungiDB:RhiirFUN_012204"/>
<reference evidence="1" key="1">
    <citation type="submission" date="2013-07" db="EMBL/GenBank/DDBJ databases">
        <title>The genome of an arbuscular mycorrhizal fungus provides insights into the evolution of the oldest plant symbiosis.</title>
        <authorList>
            <consortium name="DOE Joint Genome Institute"/>
            <person name="Tisserant E."/>
            <person name="Malbreil M."/>
            <person name="Kuo A."/>
            <person name="Kohler A."/>
            <person name="Symeonidi A."/>
            <person name="Balestrini R."/>
            <person name="Charron P."/>
            <person name="Duensing N."/>
            <person name="Frei-dit-Frey N."/>
            <person name="Gianinazzi-Pearson V."/>
            <person name="Gilbert B."/>
            <person name="Handa Y."/>
            <person name="Hijri M."/>
            <person name="Kaul R."/>
            <person name="Kawaguchi M."/>
            <person name="Krajinski F."/>
            <person name="Lammers P."/>
            <person name="Lapierre D."/>
            <person name="Masclaux F.G."/>
            <person name="Murat C."/>
            <person name="Morin E."/>
            <person name="Ndikumana S."/>
            <person name="Pagni M."/>
            <person name="Petitpierre D."/>
            <person name="Requena N."/>
            <person name="Rosikiewicz P."/>
            <person name="Riley R."/>
            <person name="Saito K."/>
            <person name="San Clemente H."/>
            <person name="Shapiro H."/>
            <person name="van Tuinen D."/>
            <person name="Becard G."/>
            <person name="Bonfante P."/>
            <person name="Paszkowski U."/>
            <person name="Shachar-Hill Y."/>
            <person name="Young J.P."/>
            <person name="Sanders I.R."/>
            <person name="Henrissat B."/>
            <person name="Rensing S.A."/>
            <person name="Grigoriev I.V."/>
            <person name="Corradi N."/>
            <person name="Roux C."/>
            <person name="Martin F."/>
        </authorList>
    </citation>
    <scope>NUCLEOTIDE SEQUENCE</scope>
    <source>
        <strain evidence="1">DAOM 197198</strain>
    </source>
</reference>
<accession>U9T0N4</accession>
<gene>
    <name evidence="1" type="ORF">GLOINDRAFT_83406</name>
</gene>
<dbReference type="AlphaFoldDB" id="U9T0N4"/>
<name>U9T0N4_RHIID</name>
<protein>
    <recommendedName>
        <fullName evidence="2">Galactose oxidase</fullName>
    </recommendedName>
</protein>
<sequence>MGFIVLVDLAGISLDTDELVKNSKWIDLTADIKPKPDNLFYDHPIPSVLKKYGLLMRKPANPIYFQIFFMKKNVVIFDTINMGINYSASSPLILSKNPSSSHYGKYAQVLVPNGQILFIGGQVNDVDNLLIYDTINDTIDTWQIVNTTASDGRVIVFDGVLKPSVPALSHLSVLDTSKIPYEWSTPIVEILLELLVNTHH</sequence>
<proteinExistence type="predicted"/>
<evidence type="ECO:0008006" key="2">
    <source>
        <dbReference type="Google" id="ProtNLM"/>
    </source>
</evidence>
<organism evidence="1">
    <name type="scientific">Rhizophagus irregularis (strain DAOM 181602 / DAOM 197198 / MUCL 43194)</name>
    <name type="common">Arbuscular mycorrhizal fungus</name>
    <name type="synonym">Glomus intraradices</name>
    <dbReference type="NCBI Taxonomy" id="747089"/>
    <lineage>
        <taxon>Eukaryota</taxon>
        <taxon>Fungi</taxon>
        <taxon>Fungi incertae sedis</taxon>
        <taxon>Mucoromycota</taxon>
        <taxon>Glomeromycotina</taxon>
        <taxon>Glomeromycetes</taxon>
        <taxon>Glomerales</taxon>
        <taxon>Glomeraceae</taxon>
        <taxon>Rhizophagus</taxon>
    </lineage>
</organism>
<dbReference type="SUPFAM" id="SSF50965">
    <property type="entry name" value="Galactose oxidase, central domain"/>
    <property type="match status" value="1"/>
</dbReference>